<evidence type="ECO:0000256" key="1">
    <source>
        <dbReference type="ARBA" id="ARBA00023015"/>
    </source>
</evidence>
<feature type="domain" description="HTH tetR-type" evidence="5">
    <location>
        <begin position="234"/>
        <end position="294"/>
    </location>
</feature>
<keyword evidence="1" id="KW-0805">Transcription regulation</keyword>
<feature type="DNA-binding region" description="H-T-H motif" evidence="4">
    <location>
        <begin position="41"/>
        <end position="60"/>
    </location>
</feature>
<dbReference type="InterPro" id="IPR050109">
    <property type="entry name" value="HTH-type_TetR-like_transc_reg"/>
</dbReference>
<keyword evidence="2 4" id="KW-0238">DNA-binding</keyword>
<evidence type="ECO:0000256" key="4">
    <source>
        <dbReference type="PROSITE-ProRule" id="PRU00335"/>
    </source>
</evidence>
<evidence type="ECO:0000313" key="6">
    <source>
        <dbReference type="EMBL" id="MBB3890690.1"/>
    </source>
</evidence>
<dbReference type="Gene3D" id="1.10.357.10">
    <property type="entry name" value="Tetracycline Repressor, domain 2"/>
    <property type="match status" value="2"/>
</dbReference>
<dbReference type="InterPro" id="IPR001647">
    <property type="entry name" value="HTH_TetR"/>
</dbReference>
<proteinExistence type="predicted"/>
<dbReference type="GO" id="GO:0000976">
    <property type="term" value="F:transcription cis-regulatory region binding"/>
    <property type="evidence" value="ECO:0007669"/>
    <property type="project" value="TreeGrafter"/>
</dbReference>
<reference evidence="6 7" key="1">
    <citation type="submission" date="2020-08" db="EMBL/GenBank/DDBJ databases">
        <title>Genomic Encyclopedia of Type Strains, Phase IV (KMG-IV): sequencing the most valuable type-strain genomes for metagenomic binning, comparative biology and taxonomic classification.</title>
        <authorList>
            <person name="Goeker M."/>
        </authorList>
    </citation>
    <scope>NUCLEOTIDE SEQUENCE [LARGE SCALE GENOMIC DNA]</scope>
    <source>
        <strain evidence="6 7">DSM 21793</strain>
    </source>
</reference>
<dbReference type="Pfam" id="PF17932">
    <property type="entry name" value="TetR_C_24"/>
    <property type="match status" value="2"/>
</dbReference>
<dbReference type="InterPro" id="IPR036271">
    <property type="entry name" value="Tet_transcr_reg_TetR-rel_C_sf"/>
</dbReference>
<dbReference type="GO" id="GO:0003700">
    <property type="term" value="F:DNA-binding transcription factor activity"/>
    <property type="evidence" value="ECO:0007669"/>
    <property type="project" value="TreeGrafter"/>
</dbReference>
<dbReference type="InterPro" id="IPR041490">
    <property type="entry name" value="KstR2_TetR_C"/>
</dbReference>
<dbReference type="RefSeq" id="WP_183771026.1">
    <property type="nucleotide sequence ID" value="NZ_JACIDK010000002.1"/>
</dbReference>
<dbReference type="SUPFAM" id="SSF48498">
    <property type="entry name" value="Tetracyclin repressor-like, C-terminal domain"/>
    <property type="match status" value="2"/>
</dbReference>
<keyword evidence="7" id="KW-1185">Reference proteome</keyword>
<keyword evidence="3" id="KW-0804">Transcription</keyword>
<evidence type="ECO:0000256" key="2">
    <source>
        <dbReference type="ARBA" id="ARBA00023125"/>
    </source>
</evidence>
<dbReference type="Proteomes" id="UP000530564">
    <property type="component" value="Unassembled WGS sequence"/>
</dbReference>
<dbReference type="PRINTS" id="PR00455">
    <property type="entry name" value="HTHTETR"/>
</dbReference>
<dbReference type="SUPFAM" id="SSF46689">
    <property type="entry name" value="Homeodomain-like"/>
    <property type="match status" value="2"/>
</dbReference>
<comment type="caution">
    <text evidence="6">The sequence shown here is derived from an EMBL/GenBank/DDBJ whole genome shotgun (WGS) entry which is preliminary data.</text>
</comment>
<organism evidence="6 7">
    <name type="scientific">Phenylobacterium haematophilum</name>
    <dbReference type="NCBI Taxonomy" id="98513"/>
    <lineage>
        <taxon>Bacteria</taxon>
        <taxon>Pseudomonadati</taxon>
        <taxon>Pseudomonadota</taxon>
        <taxon>Alphaproteobacteria</taxon>
        <taxon>Caulobacterales</taxon>
        <taxon>Caulobacteraceae</taxon>
        <taxon>Phenylobacterium</taxon>
    </lineage>
</organism>
<feature type="domain" description="HTH tetR-type" evidence="5">
    <location>
        <begin position="18"/>
        <end position="78"/>
    </location>
</feature>
<evidence type="ECO:0000259" key="5">
    <source>
        <dbReference type="PROSITE" id="PS50977"/>
    </source>
</evidence>
<dbReference type="AlphaFoldDB" id="A0A839ZZL2"/>
<dbReference type="PROSITE" id="PS50977">
    <property type="entry name" value="HTH_TETR_2"/>
    <property type="match status" value="2"/>
</dbReference>
<dbReference type="Gene3D" id="1.10.10.60">
    <property type="entry name" value="Homeodomain-like"/>
    <property type="match status" value="1"/>
</dbReference>
<dbReference type="InterPro" id="IPR023772">
    <property type="entry name" value="DNA-bd_HTH_TetR-type_CS"/>
</dbReference>
<evidence type="ECO:0000256" key="3">
    <source>
        <dbReference type="ARBA" id="ARBA00023163"/>
    </source>
</evidence>
<dbReference type="EMBL" id="JACIDK010000002">
    <property type="protein sequence ID" value="MBB3890690.1"/>
    <property type="molecule type" value="Genomic_DNA"/>
</dbReference>
<dbReference type="PROSITE" id="PS01081">
    <property type="entry name" value="HTH_TETR_1"/>
    <property type="match status" value="1"/>
</dbReference>
<dbReference type="Pfam" id="PF00440">
    <property type="entry name" value="TetR_N"/>
    <property type="match status" value="1"/>
</dbReference>
<dbReference type="PANTHER" id="PTHR30055">
    <property type="entry name" value="HTH-TYPE TRANSCRIPTIONAL REGULATOR RUTR"/>
    <property type="match status" value="1"/>
</dbReference>
<protein>
    <submittedName>
        <fullName evidence="6">AcrR family transcriptional regulator</fullName>
    </submittedName>
</protein>
<dbReference type="InterPro" id="IPR009057">
    <property type="entry name" value="Homeodomain-like_sf"/>
</dbReference>
<evidence type="ECO:0000313" key="7">
    <source>
        <dbReference type="Proteomes" id="UP000530564"/>
    </source>
</evidence>
<feature type="DNA-binding region" description="H-T-H motif" evidence="4">
    <location>
        <begin position="257"/>
        <end position="276"/>
    </location>
</feature>
<dbReference type="PANTHER" id="PTHR30055:SF234">
    <property type="entry name" value="HTH-TYPE TRANSCRIPTIONAL REGULATOR BETI"/>
    <property type="match status" value="1"/>
</dbReference>
<name>A0A839ZZL2_9CAUL</name>
<sequence length="420" mass="45715">MAATGNETGGGKPARKRAAKRDLLFAEAAREINAMGAGGIVINDVAERVGLSRNALYYYVADRTDLVFGAYQRACEASADDLAAAAEASEDPRERLRLLVEAQLAYERPPQAVLSDVDFLPDAQRRVIRELQARNVARLRGWLEEGAAAGILRPCNSEIAAQALVGMISWGRLSAGWLGYRDGRAARRRIAQAIVDLMLNGFATRPRETPLCALDMEALTARSFNAFDRQQTNEVKIGQLIAAASKLFNQRGIDGASLDDIGAEVGATKGAVYHYFDDKADLVTRCYRRAFEVYDLIMDTAVAQGRDGFDKAMIALHLNVQAQAGPASPLMLQPGRLALAEGDRAAFERAGQRLRMTSNRSLRQGIADGSVRPCDTVFVGQVSAGIFLWLPKWLPADYPLSPRQIAEEICDVVAYGLAVR</sequence>
<gene>
    <name evidence="6" type="ORF">GGQ61_001407</name>
</gene>
<accession>A0A839ZZL2</accession>